<dbReference type="InterPro" id="IPR056556">
    <property type="entry name" value="NTE1_P-loop_dom"/>
</dbReference>
<evidence type="ECO:0000256" key="8">
    <source>
        <dbReference type="ARBA" id="ARBA00023136"/>
    </source>
</evidence>
<evidence type="ECO:0000256" key="9">
    <source>
        <dbReference type="PROSITE-ProRule" id="PRU01161"/>
    </source>
</evidence>
<accession>A0A5C8P7Z6</accession>
<evidence type="ECO:0000256" key="6">
    <source>
        <dbReference type="ARBA" id="ARBA00022989"/>
    </source>
</evidence>
<dbReference type="Pfam" id="PF24179">
    <property type="entry name" value="NTE_Ploop"/>
    <property type="match status" value="1"/>
</dbReference>
<dbReference type="Pfam" id="PF00027">
    <property type="entry name" value="cNMP_binding"/>
    <property type="match status" value="1"/>
</dbReference>
<evidence type="ECO:0000256" key="4">
    <source>
        <dbReference type="ARBA" id="ARBA00022801"/>
    </source>
</evidence>
<keyword evidence="3" id="KW-0812">Transmembrane</keyword>
<organism evidence="12 13">
    <name type="scientific">Vineibacter terrae</name>
    <dbReference type="NCBI Taxonomy" id="2586908"/>
    <lineage>
        <taxon>Bacteria</taxon>
        <taxon>Pseudomonadati</taxon>
        <taxon>Pseudomonadota</taxon>
        <taxon>Alphaproteobacteria</taxon>
        <taxon>Hyphomicrobiales</taxon>
        <taxon>Vineibacter</taxon>
    </lineage>
</organism>
<evidence type="ECO:0000313" key="13">
    <source>
        <dbReference type="Proteomes" id="UP000321638"/>
    </source>
</evidence>
<dbReference type="GO" id="GO:0016042">
    <property type="term" value="P:lipid catabolic process"/>
    <property type="evidence" value="ECO:0007669"/>
    <property type="project" value="UniProtKB-UniRule"/>
</dbReference>
<feature type="domain" description="PNPLA" evidence="11">
    <location>
        <begin position="326"/>
        <end position="486"/>
    </location>
</feature>
<comment type="caution">
    <text evidence="9">Lacks conserved residue(s) required for the propagation of feature annotation.</text>
</comment>
<keyword evidence="13" id="KW-1185">Reference proteome</keyword>
<proteinExistence type="inferred from homology"/>
<comment type="subcellular location">
    <subcellularLocation>
        <location evidence="1">Membrane</location>
    </subcellularLocation>
</comment>
<dbReference type="RefSeq" id="WP_147852365.1">
    <property type="nucleotide sequence ID" value="NZ_VDUZ01000080.1"/>
</dbReference>
<evidence type="ECO:0000256" key="2">
    <source>
        <dbReference type="ARBA" id="ARBA00006636"/>
    </source>
</evidence>
<dbReference type="EMBL" id="VDUZ01000080">
    <property type="protein sequence ID" value="TXL69508.1"/>
    <property type="molecule type" value="Genomic_DNA"/>
</dbReference>
<evidence type="ECO:0000256" key="1">
    <source>
        <dbReference type="ARBA" id="ARBA00004370"/>
    </source>
</evidence>
<feature type="domain" description="Cyclic nucleotide-binding" evidence="10">
    <location>
        <begin position="24"/>
        <end position="145"/>
    </location>
</feature>
<dbReference type="PANTHER" id="PTHR14226">
    <property type="entry name" value="NEUROPATHY TARGET ESTERASE/SWISS CHEESE D.MELANOGASTER"/>
    <property type="match status" value="1"/>
</dbReference>
<name>A0A5C8P7Z6_9HYPH</name>
<dbReference type="Gene3D" id="3.40.1090.10">
    <property type="entry name" value="Cytosolic phospholipase A2 catalytic domain"/>
    <property type="match status" value="1"/>
</dbReference>
<dbReference type="Pfam" id="PF01734">
    <property type="entry name" value="Patatin"/>
    <property type="match status" value="1"/>
</dbReference>
<dbReference type="PANTHER" id="PTHR14226:SF29">
    <property type="entry name" value="NEUROPATHY TARGET ESTERASE SWS"/>
    <property type="match status" value="1"/>
</dbReference>
<dbReference type="InterPro" id="IPR014710">
    <property type="entry name" value="RmlC-like_jellyroll"/>
</dbReference>
<feature type="short sequence motif" description="GXSXG" evidence="9">
    <location>
        <begin position="357"/>
        <end position="361"/>
    </location>
</feature>
<dbReference type="GO" id="GO:0004622">
    <property type="term" value="F:phosphatidylcholine lysophospholipase activity"/>
    <property type="evidence" value="ECO:0007669"/>
    <property type="project" value="UniProtKB-ARBA"/>
</dbReference>
<feature type="active site" description="Proton acceptor" evidence="9">
    <location>
        <position position="473"/>
    </location>
</feature>
<dbReference type="GO" id="GO:0016020">
    <property type="term" value="C:membrane"/>
    <property type="evidence" value="ECO:0007669"/>
    <property type="project" value="UniProtKB-SubCell"/>
</dbReference>
<keyword evidence="7 9" id="KW-0443">Lipid metabolism</keyword>
<dbReference type="InterPro" id="IPR018490">
    <property type="entry name" value="cNMP-bd_dom_sf"/>
</dbReference>
<dbReference type="SUPFAM" id="SSF51206">
    <property type="entry name" value="cAMP-binding domain-like"/>
    <property type="match status" value="1"/>
</dbReference>
<dbReference type="Gene3D" id="2.60.120.10">
    <property type="entry name" value="Jelly Rolls"/>
    <property type="match status" value="1"/>
</dbReference>
<dbReference type="SMART" id="SM00100">
    <property type="entry name" value="cNMP"/>
    <property type="match status" value="1"/>
</dbReference>
<dbReference type="InterPro" id="IPR050301">
    <property type="entry name" value="NTE"/>
</dbReference>
<evidence type="ECO:0000313" key="12">
    <source>
        <dbReference type="EMBL" id="TXL69508.1"/>
    </source>
</evidence>
<feature type="active site" description="Nucleophile" evidence="9">
    <location>
        <position position="359"/>
    </location>
</feature>
<dbReference type="CDD" id="cd00038">
    <property type="entry name" value="CAP_ED"/>
    <property type="match status" value="1"/>
</dbReference>
<dbReference type="Proteomes" id="UP000321638">
    <property type="component" value="Unassembled WGS sequence"/>
</dbReference>
<gene>
    <name evidence="12" type="ORF">FHP25_38660</name>
</gene>
<comment type="similarity">
    <text evidence="2">Belongs to the NTE family.</text>
</comment>
<feature type="short sequence motif" description="DGA/G" evidence="9">
    <location>
        <begin position="473"/>
        <end position="475"/>
    </location>
</feature>
<dbReference type="PROSITE" id="PS51635">
    <property type="entry name" value="PNPLA"/>
    <property type="match status" value="1"/>
</dbReference>
<evidence type="ECO:0000256" key="7">
    <source>
        <dbReference type="ARBA" id="ARBA00023098"/>
    </source>
</evidence>
<dbReference type="SUPFAM" id="SSF52151">
    <property type="entry name" value="FabD/lysophospholipase-like"/>
    <property type="match status" value="1"/>
</dbReference>
<protein>
    <submittedName>
        <fullName evidence="12">Cyclic nucleotide-binding domain-containing protein</fullName>
    </submittedName>
</protein>
<dbReference type="InterPro" id="IPR000595">
    <property type="entry name" value="cNMP-bd_dom"/>
</dbReference>
<sequence length="608" mass="66095">MNEAVAGLVDPRARRTAALRRAPLFSGLDDGTLGVVEASFEVIPIPGGATLFEAGDPGDALYVVSFGCLAVFDPPGPEGNARVIAEIPVGDIVGEMSLIGHRRRSHTIAAIRDSEVLRLTRSEFERVCADHPEALMGLLAKVVERYGSPPRPDMRPPRTIALLPHGLDTPCAPFAADLAAALKRLQAQGGVEVIGPESMGQPPENFYRAEAESAFVIYRAEPGLTPWTRLCLRQADALLILAMSDRPPSGPQLIDAIRAEEMFRGGPFRSRRELVLVHESGRRAKAGSTAQWLNGQDYGMHHHVRLGRDNDFNRLARLLMNRAVGVVMAGGGARSFAHIGAVRALREAGVPIDLVGGTSMGAIVAASVATGWTIEEMQERFRHAFADRNPLNDYTVPFVSLFSGKRVTRLLRAAFGEVDIEDLPKPFFCVSANLTRQNADVHRRGKLWHWLRASVSIPGVLPPVLASGSVHVDGGVIDNFPVTAMRNIGRGPVVGVDIDTGGELMAGNDVVESWSAWEFLRRLVWSRGETLPIPSIVRLLLRSALVGSTSRALTDRTQVDMLVLPAMKDVDLLDWTRFDQVVEAGYVEAMKVLEATRGEPVAKRLYLV</sequence>
<dbReference type="InterPro" id="IPR016035">
    <property type="entry name" value="Acyl_Trfase/lysoPLipase"/>
</dbReference>
<comment type="caution">
    <text evidence="12">The sequence shown here is derived from an EMBL/GenBank/DDBJ whole genome shotgun (WGS) entry which is preliminary data.</text>
</comment>
<evidence type="ECO:0000259" key="11">
    <source>
        <dbReference type="PROSITE" id="PS51635"/>
    </source>
</evidence>
<dbReference type="InterPro" id="IPR002641">
    <property type="entry name" value="PNPLA_dom"/>
</dbReference>
<keyword evidence="8" id="KW-0472">Membrane</keyword>
<evidence type="ECO:0000259" key="10">
    <source>
        <dbReference type="PROSITE" id="PS50042"/>
    </source>
</evidence>
<dbReference type="OrthoDB" id="5290098at2"/>
<reference evidence="12 13" key="1">
    <citation type="submission" date="2019-06" db="EMBL/GenBank/DDBJ databases">
        <title>New taxonomy in bacterial strain CC-CFT640, isolated from vineyard.</title>
        <authorList>
            <person name="Lin S.-Y."/>
            <person name="Tsai C.-F."/>
            <person name="Young C.-C."/>
        </authorList>
    </citation>
    <scope>NUCLEOTIDE SEQUENCE [LARGE SCALE GENOMIC DNA]</scope>
    <source>
        <strain evidence="12 13">CC-CFT640</strain>
    </source>
</reference>
<dbReference type="CDD" id="cd07205">
    <property type="entry name" value="Pat_PNPLA6_PNPLA7_NTE1_like"/>
    <property type="match status" value="1"/>
</dbReference>
<keyword evidence="6" id="KW-1133">Transmembrane helix</keyword>
<evidence type="ECO:0000256" key="5">
    <source>
        <dbReference type="ARBA" id="ARBA00022963"/>
    </source>
</evidence>
<keyword evidence="5 9" id="KW-0442">Lipid degradation</keyword>
<dbReference type="AlphaFoldDB" id="A0A5C8P7Z6"/>
<keyword evidence="4 9" id="KW-0378">Hydrolase</keyword>
<evidence type="ECO:0000256" key="3">
    <source>
        <dbReference type="ARBA" id="ARBA00022692"/>
    </source>
</evidence>
<dbReference type="PROSITE" id="PS50042">
    <property type="entry name" value="CNMP_BINDING_3"/>
    <property type="match status" value="1"/>
</dbReference>